<dbReference type="InterPro" id="IPR002559">
    <property type="entry name" value="Transposase_11"/>
</dbReference>
<evidence type="ECO:0000256" key="1">
    <source>
        <dbReference type="ARBA" id="ARBA00010075"/>
    </source>
</evidence>
<keyword evidence="3" id="KW-0238">DNA-binding</keyword>
<proteinExistence type="inferred from homology"/>
<protein>
    <submittedName>
        <fullName evidence="6">Transposase DDE domain protein</fullName>
    </submittedName>
</protein>
<feature type="domain" description="Transposase IS4-like" evidence="5">
    <location>
        <begin position="133"/>
        <end position="371"/>
    </location>
</feature>
<comment type="similarity">
    <text evidence="1">Belongs to the transposase 11 family.</text>
</comment>
<dbReference type="GO" id="GO:0004803">
    <property type="term" value="F:transposase activity"/>
    <property type="evidence" value="ECO:0007669"/>
    <property type="project" value="InterPro"/>
</dbReference>
<evidence type="ECO:0000313" key="7">
    <source>
        <dbReference type="Proteomes" id="UP000610373"/>
    </source>
</evidence>
<organism evidence="6 7">
    <name type="scientific">Candidatus Argoarchaeum ethanivorans</name>
    <dbReference type="NCBI Taxonomy" id="2608793"/>
    <lineage>
        <taxon>Archaea</taxon>
        <taxon>Methanobacteriati</taxon>
        <taxon>Methanobacteriota</taxon>
        <taxon>Stenosarchaea group</taxon>
        <taxon>Methanomicrobia</taxon>
        <taxon>Methanosarcinales</taxon>
        <taxon>Methanosarcinales incertae sedis</taxon>
        <taxon>GOM Arc I cluster</taxon>
        <taxon>Candidatus Argoarchaeum</taxon>
    </lineage>
</organism>
<dbReference type="PANTHER" id="PTHR33258:SF1">
    <property type="entry name" value="TRANSPOSASE INSL FOR INSERTION SEQUENCE ELEMENT IS186A-RELATED"/>
    <property type="match status" value="1"/>
</dbReference>
<gene>
    <name evidence="6" type="ORF">CHKLHMKO_00627</name>
</gene>
<dbReference type="GO" id="GO:0006313">
    <property type="term" value="P:DNA transposition"/>
    <property type="evidence" value="ECO:0007669"/>
    <property type="project" value="InterPro"/>
</dbReference>
<accession>A0A811TEE5</accession>
<dbReference type="EMBL" id="CAJHIO010000060">
    <property type="protein sequence ID" value="CAD6494108.1"/>
    <property type="molecule type" value="Genomic_DNA"/>
</dbReference>
<dbReference type="SUPFAM" id="SSF53098">
    <property type="entry name" value="Ribonuclease H-like"/>
    <property type="match status" value="1"/>
</dbReference>
<comment type="caution">
    <text evidence="6">The sequence shown here is derived from an EMBL/GenBank/DDBJ whole genome shotgun (WGS) entry which is preliminary data.</text>
</comment>
<keyword evidence="4" id="KW-0233">DNA recombination</keyword>
<evidence type="ECO:0000256" key="2">
    <source>
        <dbReference type="ARBA" id="ARBA00022578"/>
    </source>
</evidence>
<reference evidence="6" key="1">
    <citation type="submission" date="2020-10" db="EMBL/GenBank/DDBJ databases">
        <authorList>
            <person name="Hahn C.J."/>
            <person name="Laso-Perez R."/>
            <person name="Vulcano F."/>
            <person name="Vaziourakis K.-M."/>
            <person name="Stokke R."/>
            <person name="Steen I.H."/>
            <person name="Teske A."/>
            <person name="Boetius A."/>
            <person name="Liebeke M."/>
            <person name="Amann R."/>
            <person name="Knittel K."/>
        </authorList>
    </citation>
    <scope>NUCLEOTIDE SEQUENCE</scope>
    <source>
        <strain evidence="6">Gfbio:e3339647-f889-4370-9287-4fb5cb688e4c:AG392O15_GoMArc1</strain>
    </source>
</reference>
<dbReference type="AlphaFoldDB" id="A0A811TEE5"/>
<keyword evidence="2" id="KW-0815">Transposition</keyword>
<dbReference type="GO" id="GO:0003677">
    <property type="term" value="F:DNA binding"/>
    <property type="evidence" value="ECO:0007669"/>
    <property type="project" value="UniProtKB-KW"/>
</dbReference>
<dbReference type="Gene3D" id="3.90.350.10">
    <property type="entry name" value="Transposase Inhibitor Protein From Tn5, Chain A, domain 1"/>
    <property type="match status" value="1"/>
</dbReference>
<dbReference type="PANTHER" id="PTHR33258">
    <property type="entry name" value="TRANSPOSASE INSL FOR INSERTION SEQUENCE ELEMENT IS186A-RELATED"/>
    <property type="match status" value="1"/>
</dbReference>
<dbReference type="InterPro" id="IPR012337">
    <property type="entry name" value="RNaseH-like_sf"/>
</dbReference>
<evidence type="ECO:0000313" key="6">
    <source>
        <dbReference type="EMBL" id="CAD6494108.1"/>
    </source>
</evidence>
<name>A0A811TEE5_9EURY</name>
<evidence type="ECO:0000256" key="4">
    <source>
        <dbReference type="ARBA" id="ARBA00023172"/>
    </source>
</evidence>
<evidence type="ECO:0000256" key="3">
    <source>
        <dbReference type="ARBA" id="ARBA00023125"/>
    </source>
</evidence>
<evidence type="ECO:0000259" key="5">
    <source>
        <dbReference type="Pfam" id="PF01609"/>
    </source>
</evidence>
<sequence length="448" mass="52224">MYIKAIILLGDIDMDVNDEKKVDPTVETIAEMFPEEFLRTTARETGVVRRERKIDPVILFWVLTLGFGVRFLSTIRELKRKYEEKAEVELSISSFYDRFTPEMVDFLQRCMLHAIEFQAQQPGRVLGDKLKRFKDLVIQDSTIIRLHESLAKIWPAARSRKVAAGVKVSCVVSAVANSPKSVRIYPERTAEAKILRLGPWLKDCILLIDLGYFKYLFFDRIDRYGGYFVSRLKGNANPLIVGVNRKWRGNSVDVVGKRLRDVLPLLKREVLDVEVEVKFKRRKYKGKQSTVNRRFRQVCIFNSESGKYHTYLTNIPVEILSAEDIALLYGARWEIELIFKELKSHYRMDEIQSTNPEIVKCLIWVAILTLMCSRRIHRLIRNANPENANRYTSLRWAKVFTEQADRLLTEVLECMGLKLDMLTLYDICIGQGCDPNVKRERLMERWVS</sequence>
<dbReference type="NCBIfam" id="NF033592">
    <property type="entry name" value="transpos_IS4_1"/>
    <property type="match status" value="1"/>
</dbReference>
<dbReference type="Pfam" id="PF01609">
    <property type="entry name" value="DDE_Tnp_1"/>
    <property type="match status" value="1"/>
</dbReference>
<dbReference type="InterPro" id="IPR047952">
    <property type="entry name" value="Transpos_IS4"/>
</dbReference>
<dbReference type="Proteomes" id="UP000610373">
    <property type="component" value="Unassembled WGS sequence"/>
</dbReference>